<name>A0AA38H3I9_9TREE</name>
<dbReference type="RefSeq" id="XP_052941881.1">
    <property type="nucleotide sequence ID" value="XM_053086321.1"/>
</dbReference>
<comment type="caution">
    <text evidence="4">The sequence shown here is derived from an EMBL/GenBank/DDBJ whole genome shotgun (WGS) entry which is preliminary data.</text>
</comment>
<keyword evidence="2 4" id="KW-0378">Hydrolase</keyword>
<evidence type="ECO:0000313" key="5">
    <source>
        <dbReference type="Proteomes" id="UP001164286"/>
    </source>
</evidence>
<dbReference type="SUPFAM" id="SSF52499">
    <property type="entry name" value="Isochorismatase-like hydrolases"/>
    <property type="match status" value="1"/>
</dbReference>
<feature type="domain" description="Isochorismatase-like" evidence="3">
    <location>
        <begin position="21"/>
        <end position="185"/>
    </location>
</feature>
<dbReference type="InterPro" id="IPR000868">
    <property type="entry name" value="Isochorismatase-like_dom"/>
</dbReference>
<dbReference type="InterPro" id="IPR036380">
    <property type="entry name" value="Isochorismatase-like_sf"/>
</dbReference>
<gene>
    <name evidence="4" type="ORF">MKK02DRAFT_20844</name>
</gene>
<dbReference type="GeneID" id="77725522"/>
<dbReference type="CDD" id="cd01014">
    <property type="entry name" value="nicotinamidase_related"/>
    <property type="match status" value="1"/>
</dbReference>
<evidence type="ECO:0000256" key="1">
    <source>
        <dbReference type="ARBA" id="ARBA00006336"/>
    </source>
</evidence>
<reference evidence="4" key="1">
    <citation type="journal article" date="2022" name="G3 (Bethesda)">
        <title>High quality genome of the basidiomycete yeast Dioszegia hungarica PDD-24b-2 isolated from cloud water.</title>
        <authorList>
            <person name="Jarrige D."/>
            <person name="Haridas S."/>
            <person name="Bleykasten-Grosshans C."/>
            <person name="Joly M."/>
            <person name="Nadalig T."/>
            <person name="Sancelme M."/>
            <person name="Vuilleumier S."/>
            <person name="Grigoriev I.V."/>
            <person name="Amato P."/>
            <person name="Bringel F."/>
        </authorList>
    </citation>
    <scope>NUCLEOTIDE SEQUENCE</scope>
    <source>
        <strain evidence="4">PDD-24b-2</strain>
    </source>
</reference>
<evidence type="ECO:0000313" key="4">
    <source>
        <dbReference type="EMBL" id="KAI9632104.1"/>
    </source>
</evidence>
<dbReference type="AlphaFoldDB" id="A0AA38H3I9"/>
<sequence>MSKSFREIIGVQPSKASTSDSVLIIIDAQNEYADGHLKIVNVEESRSAIQTLLEQYRKASAPIIHVQHITPSGAPVFTPSTPLADIFSVLTPKDGESVVSKNHPGSFTGTNLQELIEKTGKKQVVLVGYMAHVCVSTTARQAAERGYDVVLVREAIGDRDIPGVKAGELVDVVLKELADGFGTVVGLSEVQ</sequence>
<dbReference type="PANTHER" id="PTHR43540:SF15">
    <property type="entry name" value="BLR5631 PROTEIN"/>
    <property type="match status" value="1"/>
</dbReference>
<organism evidence="4 5">
    <name type="scientific">Dioszegia hungarica</name>
    <dbReference type="NCBI Taxonomy" id="4972"/>
    <lineage>
        <taxon>Eukaryota</taxon>
        <taxon>Fungi</taxon>
        <taxon>Dikarya</taxon>
        <taxon>Basidiomycota</taxon>
        <taxon>Agaricomycotina</taxon>
        <taxon>Tremellomycetes</taxon>
        <taxon>Tremellales</taxon>
        <taxon>Bulleribasidiaceae</taxon>
        <taxon>Dioszegia</taxon>
    </lineage>
</organism>
<evidence type="ECO:0000256" key="2">
    <source>
        <dbReference type="ARBA" id="ARBA00022801"/>
    </source>
</evidence>
<dbReference type="Gene3D" id="3.40.50.850">
    <property type="entry name" value="Isochorismatase-like"/>
    <property type="match status" value="1"/>
</dbReference>
<accession>A0AA38H3I9</accession>
<evidence type="ECO:0000259" key="3">
    <source>
        <dbReference type="Pfam" id="PF00857"/>
    </source>
</evidence>
<dbReference type="EMBL" id="JAKWFO010000015">
    <property type="protein sequence ID" value="KAI9632104.1"/>
    <property type="molecule type" value="Genomic_DNA"/>
</dbReference>
<dbReference type="PANTHER" id="PTHR43540">
    <property type="entry name" value="PEROXYUREIDOACRYLATE/UREIDOACRYLATE AMIDOHYDROLASE-RELATED"/>
    <property type="match status" value="1"/>
</dbReference>
<dbReference type="GO" id="GO:0016787">
    <property type="term" value="F:hydrolase activity"/>
    <property type="evidence" value="ECO:0007669"/>
    <property type="project" value="UniProtKB-KW"/>
</dbReference>
<keyword evidence="5" id="KW-1185">Reference proteome</keyword>
<dbReference type="InterPro" id="IPR050272">
    <property type="entry name" value="Isochorismatase-like_hydrls"/>
</dbReference>
<dbReference type="Pfam" id="PF00857">
    <property type="entry name" value="Isochorismatase"/>
    <property type="match status" value="1"/>
</dbReference>
<dbReference type="Proteomes" id="UP001164286">
    <property type="component" value="Unassembled WGS sequence"/>
</dbReference>
<protein>
    <submittedName>
        <fullName evidence="4">Isochorismatase family hydrolase</fullName>
    </submittedName>
</protein>
<proteinExistence type="inferred from homology"/>
<comment type="similarity">
    <text evidence="1">Belongs to the isochorismatase family.</text>
</comment>